<protein>
    <submittedName>
        <fullName evidence="1">Uncharacterized protein</fullName>
    </submittedName>
</protein>
<dbReference type="Pfam" id="PF09669">
    <property type="entry name" value="Phage_pRha"/>
    <property type="match status" value="1"/>
</dbReference>
<evidence type="ECO:0000313" key="2">
    <source>
        <dbReference type="Proteomes" id="UP000483035"/>
    </source>
</evidence>
<gene>
    <name evidence="1" type="ORF">GR212_27105</name>
</gene>
<dbReference type="RefSeq" id="WP_163991381.1">
    <property type="nucleotide sequence ID" value="NZ_WUEY01000016.1"/>
</dbReference>
<name>A0A6L9UGG6_9HYPH</name>
<evidence type="ECO:0000313" key="1">
    <source>
        <dbReference type="EMBL" id="NEI73227.1"/>
    </source>
</evidence>
<dbReference type="EMBL" id="WUEY01000016">
    <property type="protein sequence ID" value="NEI73227.1"/>
    <property type="molecule type" value="Genomic_DNA"/>
</dbReference>
<accession>A0A6L9UGG6</accession>
<proteinExistence type="predicted"/>
<sequence>MRSRRAVHTINFGETPYIHIQNGQTDRSYDMDRDGFTLLAMSFTGDRTLEFEPAYIAPF</sequence>
<reference evidence="1 2" key="1">
    <citation type="submission" date="2019-12" db="EMBL/GenBank/DDBJ databases">
        <title>Rhizobium genotypes associated with high levels of biological nitrogen fixation by grain legumes in a temperate-maritime cropping system.</title>
        <authorList>
            <person name="Maluk M."/>
            <person name="Francesc Ferrando Molina F."/>
            <person name="Lopez Del Egido L."/>
            <person name="Lafos M."/>
            <person name="Langarica-Fuentes A."/>
            <person name="Gebre Yohannes G."/>
            <person name="Young M.W."/>
            <person name="Martin P."/>
            <person name="Gantlett R."/>
            <person name="Kenicer G."/>
            <person name="Hawes C."/>
            <person name="Begg G.S."/>
            <person name="Quilliam R.S."/>
            <person name="Squire G.R."/>
            <person name="Poole P.S."/>
            <person name="Young P.W."/>
            <person name="Iannetta P.M."/>
            <person name="James E.K."/>
        </authorList>
    </citation>
    <scope>NUCLEOTIDE SEQUENCE [LARGE SCALE GENOMIC DNA]</scope>
    <source>
        <strain evidence="1 2">JHI1118</strain>
    </source>
</reference>
<dbReference type="InterPro" id="IPR014054">
    <property type="entry name" value="Phage_regulatory_Rha"/>
</dbReference>
<dbReference type="Proteomes" id="UP000483035">
    <property type="component" value="Unassembled WGS sequence"/>
</dbReference>
<comment type="caution">
    <text evidence="1">The sequence shown here is derived from an EMBL/GenBank/DDBJ whole genome shotgun (WGS) entry which is preliminary data.</text>
</comment>
<dbReference type="AlphaFoldDB" id="A0A6L9UGG6"/>
<organism evidence="1 2">
    <name type="scientific">Rhizobium lusitanum</name>
    <dbReference type="NCBI Taxonomy" id="293958"/>
    <lineage>
        <taxon>Bacteria</taxon>
        <taxon>Pseudomonadati</taxon>
        <taxon>Pseudomonadota</taxon>
        <taxon>Alphaproteobacteria</taxon>
        <taxon>Hyphomicrobiales</taxon>
        <taxon>Rhizobiaceae</taxon>
        <taxon>Rhizobium/Agrobacterium group</taxon>
        <taxon>Rhizobium</taxon>
    </lineage>
</organism>